<protein>
    <recommendedName>
        <fullName evidence="7">Large ribosomal subunit protein uL6</fullName>
    </recommendedName>
</protein>
<accession>A0A6L5Y917</accession>
<dbReference type="InterPro" id="IPR002358">
    <property type="entry name" value="Ribosomal_uL6_CS"/>
</dbReference>
<evidence type="ECO:0000256" key="4">
    <source>
        <dbReference type="ARBA" id="ARBA00022884"/>
    </source>
</evidence>
<dbReference type="AlphaFoldDB" id="A0A6L5Y917"/>
<dbReference type="SUPFAM" id="SSF56053">
    <property type="entry name" value="Ribosomal protein L6"/>
    <property type="match status" value="2"/>
</dbReference>
<evidence type="ECO:0000256" key="7">
    <source>
        <dbReference type="HAMAP-Rule" id="MF_01365"/>
    </source>
</evidence>
<proteinExistence type="inferred from homology"/>
<dbReference type="InterPro" id="IPR020040">
    <property type="entry name" value="Ribosomal_uL6_a/b-dom"/>
</dbReference>
<dbReference type="PIRSF" id="PIRSF002162">
    <property type="entry name" value="Ribosomal_L6"/>
    <property type="match status" value="1"/>
</dbReference>
<comment type="caution">
    <text evidence="11">The sequence shown here is derived from an EMBL/GenBank/DDBJ whole genome shotgun (WGS) entry which is preliminary data.</text>
</comment>
<dbReference type="PANTHER" id="PTHR11655:SF14">
    <property type="entry name" value="LARGE RIBOSOMAL SUBUNIT PROTEIN UL6M"/>
    <property type="match status" value="1"/>
</dbReference>
<evidence type="ECO:0000259" key="10">
    <source>
        <dbReference type="Pfam" id="PF00347"/>
    </source>
</evidence>
<keyword evidence="6 7" id="KW-0687">Ribonucleoprotein</keyword>
<organism evidence="11 12">
    <name type="scientific">Pyramidobacter porci</name>
    <dbReference type="NCBI Taxonomy" id="2605789"/>
    <lineage>
        <taxon>Bacteria</taxon>
        <taxon>Thermotogati</taxon>
        <taxon>Synergistota</taxon>
        <taxon>Synergistia</taxon>
        <taxon>Synergistales</taxon>
        <taxon>Dethiosulfovibrionaceae</taxon>
        <taxon>Pyramidobacter</taxon>
    </lineage>
</organism>
<comment type="function">
    <text evidence="7 9">This protein binds to the 23S rRNA, and is important in its secondary structure. It is located near the subunit interface in the base of the L7/L12 stalk, and near the tRNA binding site of the peptidyltransferase center.</text>
</comment>
<evidence type="ECO:0000256" key="3">
    <source>
        <dbReference type="ARBA" id="ARBA00022730"/>
    </source>
</evidence>
<dbReference type="FunFam" id="3.90.930.12:FF:000002">
    <property type="entry name" value="50S ribosomal protein L6"/>
    <property type="match status" value="1"/>
</dbReference>
<name>A0A6L5Y917_9BACT</name>
<gene>
    <name evidence="7" type="primary">rplF</name>
    <name evidence="11" type="ORF">FYJ74_01945</name>
</gene>
<keyword evidence="12" id="KW-1185">Reference proteome</keyword>
<dbReference type="RefSeq" id="WP_154527945.1">
    <property type="nucleotide sequence ID" value="NZ_JAXDZJ010000048.1"/>
</dbReference>
<evidence type="ECO:0000256" key="8">
    <source>
        <dbReference type="RuleBase" id="RU003869"/>
    </source>
</evidence>
<evidence type="ECO:0000256" key="9">
    <source>
        <dbReference type="RuleBase" id="RU003870"/>
    </source>
</evidence>
<reference evidence="11 12" key="1">
    <citation type="submission" date="2019-08" db="EMBL/GenBank/DDBJ databases">
        <title>In-depth cultivation of the pig gut microbiome towards novel bacterial diversity and tailored functional studies.</title>
        <authorList>
            <person name="Wylensek D."/>
            <person name="Hitch T.C.A."/>
            <person name="Clavel T."/>
        </authorList>
    </citation>
    <scope>NUCLEOTIDE SEQUENCE [LARGE SCALE GENOMIC DNA]</scope>
    <source>
        <strain evidence="11 12">SM-530-WT-4B</strain>
    </source>
</reference>
<dbReference type="PRINTS" id="PR00059">
    <property type="entry name" value="RIBOSOMALL6"/>
</dbReference>
<evidence type="ECO:0000313" key="11">
    <source>
        <dbReference type="EMBL" id="MST54814.1"/>
    </source>
</evidence>
<dbReference type="GO" id="GO:0002181">
    <property type="term" value="P:cytoplasmic translation"/>
    <property type="evidence" value="ECO:0007669"/>
    <property type="project" value="TreeGrafter"/>
</dbReference>
<dbReference type="Gene3D" id="3.90.930.12">
    <property type="entry name" value="Ribosomal protein L6, alpha-beta domain"/>
    <property type="match status" value="2"/>
</dbReference>
<dbReference type="PROSITE" id="PS00525">
    <property type="entry name" value="RIBOSOMAL_L6_1"/>
    <property type="match status" value="1"/>
</dbReference>
<dbReference type="GO" id="GO:0019843">
    <property type="term" value="F:rRNA binding"/>
    <property type="evidence" value="ECO:0007669"/>
    <property type="project" value="UniProtKB-UniRule"/>
</dbReference>
<dbReference type="PANTHER" id="PTHR11655">
    <property type="entry name" value="60S/50S RIBOSOMAL PROTEIN L6/L9"/>
    <property type="match status" value="1"/>
</dbReference>
<feature type="domain" description="Large ribosomal subunit protein uL6 alpha-beta" evidence="10">
    <location>
        <begin position="11"/>
        <end position="82"/>
    </location>
</feature>
<dbReference type="NCBIfam" id="TIGR03654">
    <property type="entry name" value="L6_bact"/>
    <property type="match status" value="1"/>
</dbReference>
<keyword evidence="5 7" id="KW-0689">Ribosomal protein</keyword>
<dbReference type="HAMAP" id="MF_01365_B">
    <property type="entry name" value="Ribosomal_uL6_B"/>
    <property type="match status" value="1"/>
</dbReference>
<keyword evidence="3 7" id="KW-0699">rRNA-binding</keyword>
<evidence type="ECO:0000256" key="1">
    <source>
        <dbReference type="ARBA" id="ARBA00009356"/>
    </source>
</evidence>
<comment type="subunit">
    <text evidence="2 7">Part of the 50S ribosomal subunit.</text>
</comment>
<dbReference type="GO" id="GO:0003735">
    <property type="term" value="F:structural constituent of ribosome"/>
    <property type="evidence" value="ECO:0007669"/>
    <property type="project" value="UniProtKB-UniRule"/>
</dbReference>
<dbReference type="InterPro" id="IPR036789">
    <property type="entry name" value="Ribosomal_uL6-like_a/b-dom_sf"/>
</dbReference>
<dbReference type="InterPro" id="IPR000702">
    <property type="entry name" value="Ribosomal_uL6-like"/>
</dbReference>
<evidence type="ECO:0000256" key="6">
    <source>
        <dbReference type="ARBA" id="ARBA00023274"/>
    </source>
</evidence>
<dbReference type="InterPro" id="IPR019906">
    <property type="entry name" value="Ribosomal_uL6_bac-type"/>
</dbReference>
<dbReference type="FunFam" id="3.90.930.12:FF:000001">
    <property type="entry name" value="50S ribosomal protein L6"/>
    <property type="match status" value="1"/>
</dbReference>
<dbReference type="Pfam" id="PF00347">
    <property type="entry name" value="Ribosomal_L6"/>
    <property type="match status" value="2"/>
</dbReference>
<feature type="domain" description="Large ribosomal subunit protein uL6 alpha-beta" evidence="10">
    <location>
        <begin position="91"/>
        <end position="164"/>
    </location>
</feature>
<evidence type="ECO:0000256" key="2">
    <source>
        <dbReference type="ARBA" id="ARBA00011838"/>
    </source>
</evidence>
<dbReference type="EMBL" id="VUNH01000002">
    <property type="protein sequence ID" value="MST54814.1"/>
    <property type="molecule type" value="Genomic_DNA"/>
</dbReference>
<dbReference type="Proteomes" id="UP000473699">
    <property type="component" value="Unassembled WGS sequence"/>
</dbReference>
<dbReference type="GO" id="GO:0022625">
    <property type="term" value="C:cytosolic large ribosomal subunit"/>
    <property type="evidence" value="ECO:0007669"/>
    <property type="project" value="UniProtKB-UniRule"/>
</dbReference>
<comment type="similarity">
    <text evidence="1 7 8">Belongs to the universal ribosomal protein uL6 family.</text>
</comment>
<keyword evidence="4 7" id="KW-0694">RNA-binding</keyword>
<sequence>MSRLGRKPVTVPQGASVEVKENRIVVKGRNGELSMPLVENISVEVKDGAVHVARANEEKTTKAAHGMVRAMINNMVIGVTEGYTKTLEIEGVGYRAAMKGKNLGLSLGFSHPVEVVPPEGVTFAVEGATKIFVKGIDKQVVGQIAAIIRGYRAPEPYKGKGIHYLGEHILRKAGKTATK</sequence>
<evidence type="ECO:0000313" key="12">
    <source>
        <dbReference type="Proteomes" id="UP000473699"/>
    </source>
</evidence>
<evidence type="ECO:0000256" key="5">
    <source>
        <dbReference type="ARBA" id="ARBA00022980"/>
    </source>
</evidence>